<feature type="transmembrane region" description="Helical" evidence="8">
    <location>
        <begin position="221"/>
        <end position="244"/>
    </location>
</feature>
<feature type="transmembrane region" description="Helical" evidence="8">
    <location>
        <begin position="147"/>
        <end position="168"/>
    </location>
</feature>
<evidence type="ECO:0000256" key="4">
    <source>
        <dbReference type="ARBA" id="ARBA00022692"/>
    </source>
</evidence>
<feature type="transmembrane region" description="Helical" evidence="8">
    <location>
        <begin position="115"/>
        <end position="141"/>
    </location>
</feature>
<keyword evidence="6 8" id="KW-1133">Transmembrane helix</keyword>
<keyword evidence="7 8" id="KW-0472">Membrane</keyword>
<keyword evidence="3" id="KW-0337">GPI-anchor biosynthesis</keyword>
<sequence length="257" mass="26718">MTTVKQDVASTASAMASVKAPAATLQPIALLDNPASKPLAAARPAALLALLALGFRPLVADPAWALRAALPVVAAVQAAYAVVCLPAAGSQHAKPAKKPRPGEKKRAEYTGPNSIVAAVLSLLLTAIVTPAVHLLFVLFGAPFLDHVPHTLLCSAHFALLGLFPVFYTRGVDSEALLALAGASAPLDETFGALVGGVLGAWLGAVPIPLDWDREWQKWPVTIVVGVYIGSALVSKSCGALPFLYGRRLRASEDVKQD</sequence>
<evidence type="ECO:0008006" key="11">
    <source>
        <dbReference type="Google" id="ProtNLM"/>
    </source>
</evidence>
<evidence type="ECO:0000256" key="3">
    <source>
        <dbReference type="ARBA" id="ARBA00022502"/>
    </source>
</evidence>
<evidence type="ECO:0000313" key="10">
    <source>
        <dbReference type="Proteomes" id="UP000028045"/>
    </source>
</evidence>
<name>A0A084B395_STACB</name>
<dbReference type="HOGENOM" id="CLU_069429_0_0_1"/>
<comment type="subcellular location">
    <subcellularLocation>
        <location evidence="1">Endoplasmic reticulum membrane</location>
        <topology evidence="1">Multi-pass membrane protein</topology>
    </subcellularLocation>
</comment>
<dbReference type="Pfam" id="PF06699">
    <property type="entry name" value="PIG-F"/>
    <property type="match status" value="1"/>
</dbReference>
<dbReference type="OrthoDB" id="17366at2759"/>
<feature type="transmembrane region" description="Helical" evidence="8">
    <location>
        <begin position="189"/>
        <end position="209"/>
    </location>
</feature>
<evidence type="ECO:0000256" key="5">
    <source>
        <dbReference type="ARBA" id="ARBA00022824"/>
    </source>
</evidence>
<dbReference type="InterPro" id="IPR009580">
    <property type="entry name" value="GPI_biosynthesis_protein_Pig-F"/>
</dbReference>
<dbReference type="AlphaFoldDB" id="A0A084B395"/>
<dbReference type="UniPathway" id="UPA00196"/>
<accession>A0A084B395</accession>
<dbReference type="EMBL" id="KL648097">
    <property type="protein sequence ID" value="KEY72024.1"/>
    <property type="molecule type" value="Genomic_DNA"/>
</dbReference>
<dbReference type="GO" id="GO:0005789">
    <property type="term" value="C:endoplasmic reticulum membrane"/>
    <property type="evidence" value="ECO:0007669"/>
    <property type="project" value="UniProtKB-SubCell"/>
</dbReference>
<keyword evidence="5" id="KW-0256">Endoplasmic reticulum</keyword>
<evidence type="ECO:0000256" key="8">
    <source>
        <dbReference type="SAM" id="Phobius"/>
    </source>
</evidence>
<evidence type="ECO:0000256" key="7">
    <source>
        <dbReference type="ARBA" id="ARBA00023136"/>
    </source>
</evidence>
<dbReference type="GO" id="GO:0006506">
    <property type="term" value="P:GPI anchor biosynthetic process"/>
    <property type="evidence" value="ECO:0007669"/>
    <property type="project" value="UniProtKB-UniPathway"/>
</dbReference>
<keyword evidence="4 8" id="KW-0812">Transmembrane</keyword>
<keyword evidence="10" id="KW-1185">Reference proteome</keyword>
<organism evidence="9 10">
    <name type="scientific">Stachybotrys chartarum (strain CBS 109288 / IBT 7711)</name>
    <name type="common">Toxic black mold</name>
    <name type="synonym">Stilbospora chartarum</name>
    <dbReference type="NCBI Taxonomy" id="1280523"/>
    <lineage>
        <taxon>Eukaryota</taxon>
        <taxon>Fungi</taxon>
        <taxon>Dikarya</taxon>
        <taxon>Ascomycota</taxon>
        <taxon>Pezizomycotina</taxon>
        <taxon>Sordariomycetes</taxon>
        <taxon>Hypocreomycetidae</taxon>
        <taxon>Hypocreales</taxon>
        <taxon>Stachybotryaceae</taxon>
        <taxon>Stachybotrys</taxon>
    </lineage>
</organism>
<gene>
    <name evidence="9" type="ORF">S7711_00043</name>
</gene>
<protein>
    <recommendedName>
        <fullName evidence="11">Glycosylphosphatidylinositol anchor biosynthesis protein 11</fullName>
    </recommendedName>
</protein>
<evidence type="ECO:0000313" key="9">
    <source>
        <dbReference type="EMBL" id="KEY72024.1"/>
    </source>
</evidence>
<evidence type="ECO:0000256" key="2">
    <source>
        <dbReference type="ARBA" id="ARBA00004687"/>
    </source>
</evidence>
<proteinExistence type="predicted"/>
<evidence type="ECO:0000256" key="6">
    <source>
        <dbReference type="ARBA" id="ARBA00022989"/>
    </source>
</evidence>
<dbReference type="Proteomes" id="UP000028045">
    <property type="component" value="Unassembled WGS sequence"/>
</dbReference>
<comment type="pathway">
    <text evidence="2">Glycolipid biosynthesis; glycosylphosphatidylinositol-anchor biosynthesis.</text>
</comment>
<evidence type="ECO:0000256" key="1">
    <source>
        <dbReference type="ARBA" id="ARBA00004477"/>
    </source>
</evidence>
<reference evidence="9 10" key="1">
    <citation type="journal article" date="2014" name="BMC Genomics">
        <title>Comparative genome sequencing reveals chemotype-specific gene clusters in the toxigenic black mold Stachybotrys.</title>
        <authorList>
            <person name="Semeiks J."/>
            <person name="Borek D."/>
            <person name="Otwinowski Z."/>
            <person name="Grishin N.V."/>
        </authorList>
    </citation>
    <scope>NUCLEOTIDE SEQUENCE [LARGE SCALE GENOMIC DNA]</scope>
    <source>
        <strain evidence="10">CBS 109288 / IBT 7711</strain>
    </source>
</reference>